<dbReference type="Bgee" id="ENSECAG00000032860">
    <property type="expression patterns" value="Expressed in spinal cord and 23 other cell types or tissues"/>
</dbReference>
<reference evidence="1" key="2">
    <citation type="submission" date="2025-08" db="UniProtKB">
        <authorList>
            <consortium name="Ensembl"/>
        </authorList>
    </citation>
    <scope>IDENTIFICATION</scope>
    <source>
        <strain evidence="1">Thoroughbred</strain>
    </source>
</reference>
<dbReference type="AlphaFoldDB" id="A0A3Q2HG31"/>
<protein>
    <submittedName>
        <fullName evidence="1">Uncharacterized protein</fullName>
    </submittedName>
</protein>
<evidence type="ECO:0000313" key="1">
    <source>
        <dbReference type="Ensembl" id="ENSECAP00000033380.2"/>
    </source>
</evidence>
<evidence type="ECO:0000313" key="2">
    <source>
        <dbReference type="Proteomes" id="UP000002281"/>
    </source>
</evidence>
<dbReference type="Proteomes" id="UP000002281">
    <property type="component" value="Chromosome 24"/>
</dbReference>
<dbReference type="GeneTree" id="ENSGT00910000147073"/>
<proteinExistence type="predicted"/>
<keyword evidence="2" id="KW-1185">Reference proteome</keyword>
<organism evidence="1 2">
    <name type="scientific">Equus caballus</name>
    <name type="common">Horse</name>
    <dbReference type="NCBI Taxonomy" id="9796"/>
    <lineage>
        <taxon>Eukaryota</taxon>
        <taxon>Metazoa</taxon>
        <taxon>Chordata</taxon>
        <taxon>Craniata</taxon>
        <taxon>Vertebrata</taxon>
        <taxon>Euteleostomi</taxon>
        <taxon>Mammalia</taxon>
        <taxon>Eutheria</taxon>
        <taxon>Laurasiatheria</taxon>
        <taxon>Perissodactyla</taxon>
        <taxon>Equidae</taxon>
        <taxon>Equus</taxon>
    </lineage>
</organism>
<sequence length="131" mass="15094">MSVYYRKKMIQSRWDTSLNIFLVWNYFVINDSAAGSCVLQLLTFPLLGSAFCKKGCSSHSRLSIRLSGFFFSPNCGPKQLKSFNINREHIYHSSIVNYRVWYLCASGKPHNIAGYRISGLGFKERRKPLEK</sequence>
<dbReference type="InParanoid" id="A0A3Q2HG31"/>
<dbReference type="PaxDb" id="9796-ENSECAP00000033380"/>
<accession>A0A3Q2HG31</accession>
<reference evidence="1 2" key="1">
    <citation type="journal article" date="2009" name="Science">
        <title>Genome sequence, comparative analysis, and population genetics of the domestic horse.</title>
        <authorList>
            <consortium name="Broad Institute Genome Sequencing Platform"/>
            <consortium name="Broad Institute Whole Genome Assembly Team"/>
            <person name="Wade C.M."/>
            <person name="Giulotto E."/>
            <person name="Sigurdsson S."/>
            <person name="Zoli M."/>
            <person name="Gnerre S."/>
            <person name="Imsland F."/>
            <person name="Lear T.L."/>
            <person name="Adelson D.L."/>
            <person name="Bailey E."/>
            <person name="Bellone R.R."/>
            <person name="Bloecker H."/>
            <person name="Distl O."/>
            <person name="Edgar R.C."/>
            <person name="Garber M."/>
            <person name="Leeb T."/>
            <person name="Mauceli E."/>
            <person name="MacLeod J.N."/>
            <person name="Penedo M.C.T."/>
            <person name="Raison J.M."/>
            <person name="Sharpe T."/>
            <person name="Vogel J."/>
            <person name="Andersson L."/>
            <person name="Antczak D.F."/>
            <person name="Biagi T."/>
            <person name="Binns M.M."/>
            <person name="Chowdhary B.P."/>
            <person name="Coleman S.J."/>
            <person name="Della Valle G."/>
            <person name="Fryc S."/>
            <person name="Guerin G."/>
            <person name="Hasegawa T."/>
            <person name="Hill E.W."/>
            <person name="Jurka J."/>
            <person name="Kiialainen A."/>
            <person name="Lindgren G."/>
            <person name="Liu J."/>
            <person name="Magnani E."/>
            <person name="Mickelson J.R."/>
            <person name="Murray J."/>
            <person name="Nergadze S.G."/>
            <person name="Onofrio R."/>
            <person name="Pedroni S."/>
            <person name="Piras M.F."/>
            <person name="Raudsepp T."/>
            <person name="Rocchi M."/>
            <person name="Roeed K.H."/>
            <person name="Ryder O.A."/>
            <person name="Searle S."/>
            <person name="Skow L."/>
            <person name="Swinburne J.E."/>
            <person name="Syvaenen A.C."/>
            <person name="Tozaki T."/>
            <person name="Valberg S.J."/>
            <person name="Vaudin M."/>
            <person name="White J.R."/>
            <person name="Zody M.C."/>
            <person name="Lander E.S."/>
            <person name="Lindblad-Toh K."/>
        </authorList>
    </citation>
    <scope>NUCLEOTIDE SEQUENCE [LARGE SCALE GENOMIC DNA]</scope>
    <source>
        <strain evidence="1 2">Thoroughbred</strain>
    </source>
</reference>
<name>A0A3Q2HG31_HORSE</name>
<reference evidence="1" key="3">
    <citation type="submission" date="2025-09" db="UniProtKB">
        <authorList>
            <consortium name="Ensembl"/>
        </authorList>
    </citation>
    <scope>IDENTIFICATION</scope>
    <source>
        <strain evidence="1">Thoroughbred</strain>
    </source>
</reference>
<dbReference type="Ensembl" id="ENSECAT00000031124.2">
    <property type="protein sequence ID" value="ENSECAP00000033380.2"/>
    <property type="gene ID" value="ENSECAG00000032860.2"/>
</dbReference>